<dbReference type="PANTHER" id="PTHR22914:SF42">
    <property type="entry name" value="CHITIN SYNTHASE"/>
    <property type="match status" value="1"/>
</dbReference>
<dbReference type="GO" id="GO:0006031">
    <property type="term" value="P:chitin biosynthetic process"/>
    <property type="evidence" value="ECO:0007669"/>
    <property type="project" value="TreeGrafter"/>
</dbReference>
<keyword evidence="9 14" id="KW-0472">Membrane</keyword>
<dbReference type="Gene3D" id="3.90.550.10">
    <property type="entry name" value="Spore Coat Polysaccharide Biosynthesis Protein SpsA, Chain A"/>
    <property type="match status" value="1"/>
</dbReference>
<evidence type="ECO:0000313" key="15">
    <source>
        <dbReference type="EMBL" id="EKC28570.1"/>
    </source>
</evidence>
<keyword evidence="5" id="KW-0808">Transferase</keyword>
<comment type="catalytic activity">
    <reaction evidence="12">
        <text>[(1-&gt;4)-N-acetyl-beta-D-glucosaminyl](n) + UDP-N-acetyl-alpha-D-glucosamine = [(1-&gt;4)-N-acetyl-beta-D-glucosaminyl](n+1) + UDP + H(+)</text>
        <dbReference type="Rhea" id="RHEA:16637"/>
        <dbReference type="Rhea" id="RHEA-COMP:9593"/>
        <dbReference type="Rhea" id="RHEA-COMP:9595"/>
        <dbReference type="ChEBI" id="CHEBI:15378"/>
        <dbReference type="ChEBI" id="CHEBI:17029"/>
        <dbReference type="ChEBI" id="CHEBI:57705"/>
        <dbReference type="ChEBI" id="CHEBI:58223"/>
        <dbReference type="EC" id="2.4.1.16"/>
    </reaction>
</comment>
<dbReference type="GO" id="GO:0004100">
    <property type="term" value="F:chitin synthase activity"/>
    <property type="evidence" value="ECO:0007669"/>
    <property type="project" value="UniProtKB-EC"/>
</dbReference>
<evidence type="ECO:0000256" key="4">
    <source>
        <dbReference type="ARBA" id="ARBA00022676"/>
    </source>
</evidence>
<feature type="region of interest" description="Disordered" evidence="13">
    <location>
        <begin position="33"/>
        <end position="90"/>
    </location>
</feature>
<evidence type="ECO:0000256" key="7">
    <source>
        <dbReference type="ARBA" id="ARBA00022989"/>
    </source>
</evidence>
<reference evidence="15" key="1">
    <citation type="journal article" date="2012" name="Nature">
        <title>The oyster genome reveals stress adaptation and complexity of shell formation.</title>
        <authorList>
            <person name="Zhang G."/>
            <person name="Fang X."/>
            <person name="Guo X."/>
            <person name="Li L."/>
            <person name="Luo R."/>
            <person name="Xu F."/>
            <person name="Yang P."/>
            <person name="Zhang L."/>
            <person name="Wang X."/>
            <person name="Qi H."/>
            <person name="Xiong Z."/>
            <person name="Que H."/>
            <person name="Xie Y."/>
            <person name="Holland P.W."/>
            <person name="Paps J."/>
            <person name="Zhu Y."/>
            <person name="Wu F."/>
            <person name="Chen Y."/>
            <person name="Wang J."/>
            <person name="Peng C."/>
            <person name="Meng J."/>
            <person name="Yang L."/>
            <person name="Liu J."/>
            <person name="Wen B."/>
            <person name="Zhang N."/>
            <person name="Huang Z."/>
            <person name="Zhu Q."/>
            <person name="Feng Y."/>
            <person name="Mount A."/>
            <person name="Hedgecock D."/>
            <person name="Xu Z."/>
            <person name="Liu Y."/>
            <person name="Domazet-Loso T."/>
            <person name="Du Y."/>
            <person name="Sun X."/>
            <person name="Zhang S."/>
            <person name="Liu B."/>
            <person name="Cheng P."/>
            <person name="Jiang X."/>
            <person name="Li J."/>
            <person name="Fan D."/>
            <person name="Wang W."/>
            <person name="Fu W."/>
            <person name="Wang T."/>
            <person name="Wang B."/>
            <person name="Zhang J."/>
            <person name="Peng Z."/>
            <person name="Li Y."/>
            <person name="Li N."/>
            <person name="Wang J."/>
            <person name="Chen M."/>
            <person name="He Y."/>
            <person name="Tan F."/>
            <person name="Song X."/>
            <person name="Zheng Q."/>
            <person name="Huang R."/>
            <person name="Yang H."/>
            <person name="Du X."/>
            <person name="Chen L."/>
            <person name="Yang M."/>
            <person name="Gaffney P.M."/>
            <person name="Wang S."/>
            <person name="Luo L."/>
            <person name="She Z."/>
            <person name="Ming Y."/>
            <person name="Huang W."/>
            <person name="Zhang S."/>
            <person name="Huang B."/>
            <person name="Zhang Y."/>
            <person name="Qu T."/>
            <person name="Ni P."/>
            <person name="Miao G."/>
            <person name="Wang J."/>
            <person name="Wang Q."/>
            <person name="Steinberg C.E."/>
            <person name="Wang H."/>
            <person name="Li N."/>
            <person name="Qian L."/>
            <person name="Zhang G."/>
            <person name="Li Y."/>
            <person name="Yang H."/>
            <person name="Liu X."/>
            <person name="Wang J."/>
            <person name="Yin Y."/>
            <person name="Wang J."/>
        </authorList>
    </citation>
    <scope>NUCLEOTIDE SEQUENCE [LARGE SCALE GENOMIC DNA]</scope>
    <source>
        <strain evidence="15">05x7-T-G4-1.051#20</strain>
    </source>
</reference>
<evidence type="ECO:0000256" key="9">
    <source>
        <dbReference type="ARBA" id="ARBA00023136"/>
    </source>
</evidence>
<evidence type="ECO:0000256" key="2">
    <source>
        <dbReference type="ARBA" id="ARBA00012543"/>
    </source>
</evidence>
<dbReference type="GO" id="GO:0005886">
    <property type="term" value="C:plasma membrane"/>
    <property type="evidence" value="ECO:0007669"/>
    <property type="project" value="UniProtKB-SubCell"/>
</dbReference>
<feature type="transmembrane region" description="Helical" evidence="14">
    <location>
        <begin position="126"/>
        <end position="147"/>
    </location>
</feature>
<dbReference type="SUPFAM" id="SSF53448">
    <property type="entry name" value="Nucleotide-diphospho-sugar transferases"/>
    <property type="match status" value="1"/>
</dbReference>
<gene>
    <name evidence="15" type="ORF">CGI_10009517</name>
</gene>
<keyword evidence="3" id="KW-1003">Cell membrane</keyword>
<keyword evidence="10" id="KW-0325">Glycoprotein</keyword>
<feature type="transmembrane region" description="Helical" evidence="14">
    <location>
        <begin position="99"/>
        <end position="120"/>
    </location>
</feature>
<comment type="similarity">
    <text evidence="11">Belongs to the chitin synthase family. Class IV subfamily.</text>
</comment>
<keyword evidence="7 14" id="KW-1133">Transmembrane helix</keyword>
<keyword evidence="8" id="KW-0175">Coiled coil</keyword>
<evidence type="ECO:0000256" key="3">
    <source>
        <dbReference type="ARBA" id="ARBA00022475"/>
    </source>
</evidence>
<dbReference type="InParanoid" id="K1QIA6"/>
<dbReference type="Pfam" id="PF03142">
    <property type="entry name" value="Chitin_synth_2"/>
    <property type="match status" value="1"/>
</dbReference>
<feature type="compositionally biased region" description="Polar residues" evidence="13">
    <location>
        <begin position="77"/>
        <end position="87"/>
    </location>
</feature>
<keyword evidence="4" id="KW-0328">Glycosyltransferase</keyword>
<evidence type="ECO:0000256" key="12">
    <source>
        <dbReference type="ARBA" id="ARBA00048014"/>
    </source>
</evidence>
<evidence type="ECO:0000256" key="1">
    <source>
        <dbReference type="ARBA" id="ARBA00004651"/>
    </source>
</evidence>
<name>K1QIA6_MAGGI</name>
<accession>K1QIA6</accession>
<evidence type="ECO:0000256" key="14">
    <source>
        <dbReference type="SAM" id="Phobius"/>
    </source>
</evidence>
<dbReference type="FunFam" id="3.90.550.10:FF:000139">
    <property type="entry name" value="Chitin synthase 8"/>
    <property type="match status" value="1"/>
</dbReference>
<feature type="compositionally biased region" description="Acidic residues" evidence="13">
    <location>
        <begin position="42"/>
        <end position="59"/>
    </location>
</feature>
<evidence type="ECO:0000256" key="5">
    <source>
        <dbReference type="ARBA" id="ARBA00022679"/>
    </source>
</evidence>
<proteinExistence type="inferred from homology"/>
<evidence type="ECO:0000256" key="10">
    <source>
        <dbReference type="ARBA" id="ARBA00023180"/>
    </source>
</evidence>
<comment type="subcellular location">
    <subcellularLocation>
        <location evidence="1">Cell membrane</location>
        <topology evidence="1">Multi-pass membrane protein</topology>
    </subcellularLocation>
</comment>
<dbReference type="EC" id="2.4.1.16" evidence="2"/>
<evidence type="ECO:0000256" key="8">
    <source>
        <dbReference type="ARBA" id="ARBA00023054"/>
    </source>
</evidence>
<dbReference type="AlphaFoldDB" id="K1QIA6"/>
<evidence type="ECO:0000256" key="13">
    <source>
        <dbReference type="SAM" id="MobiDB-lite"/>
    </source>
</evidence>
<dbReference type="EMBL" id="JH817910">
    <property type="protein sequence ID" value="EKC28570.1"/>
    <property type="molecule type" value="Genomic_DNA"/>
</dbReference>
<sequence>MASYPGGSVLRTKETEMMQGVKMSINSISNEMDIGGQRNQAYEEDSCDSIDSASDDTDTESSAADGYSIEETKEVQYRQTEPTFKSPNQERSEAKSWDVFRALILESLHSIGLCIFVLVVLPSFDPLTACAVSFCVCPIPGILKIVFPLREHDDKSKLPTQFITLKIATDAQTCAIPLPVWASKNYDPSSMFKNIQFSWSAVLAGLFGFFSFLMISNHIWSPDKERLIATDRLFVRSLYDGVFPDQSLFLNRRRIVKETKTEKHKETKELPIPNDTDENSQNKEWSELREDDTPMIYMCATMWHESEVEMVQILKSIFRQDYDQCARRNLQLGLGVKDPDYYEFEAHIFFDDAFESRQDSNGIYKVNSYVKQLITSVETAARSVPGISKTIDPPIRTNTPYGGRLEWRLPGENKLIAHLKDKTKIRHRKRWSQVMYMYYFLAHKLAKLPGKSRRQKRTIAENTFLLALDGDVDFQPNAVQLLVDRMRKNPNVGAACGRIHPIGSGPMVWYQQFEYAVSHWLQKAAENIMGCVLCSPGCFSLFRGSALMDDNVMAKYTKVPTEPHHYVQYDQGEDRWLCTLMLQQGYKVEYVAASDALTYAPETFNEFYNQRRRCCPVKRTDDRPFRIILERLDGIEAQIMKDTEEYKPEEQKEEENVHFSSLSDMIDEHIERSNPLFNDEEHKHMMNSQTWMDDNDLKRGSVAVLDNEEKLFWEEFIPKYLKPLDTDKEHEKQVFVFVDAFVSLPEYDILG</sequence>
<protein>
    <recommendedName>
        <fullName evidence="2">chitin synthase</fullName>
        <ecNumber evidence="2">2.4.1.16</ecNumber>
    </recommendedName>
</protein>
<dbReference type="InterPro" id="IPR004835">
    <property type="entry name" value="Chitin_synth"/>
</dbReference>
<dbReference type="InterPro" id="IPR029044">
    <property type="entry name" value="Nucleotide-diphossugar_trans"/>
</dbReference>
<evidence type="ECO:0000256" key="6">
    <source>
        <dbReference type="ARBA" id="ARBA00022692"/>
    </source>
</evidence>
<keyword evidence="6 14" id="KW-0812">Transmembrane</keyword>
<evidence type="ECO:0000256" key="11">
    <source>
        <dbReference type="ARBA" id="ARBA00046329"/>
    </source>
</evidence>
<organism evidence="15">
    <name type="scientific">Magallana gigas</name>
    <name type="common">Pacific oyster</name>
    <name type="synonym">Crassostrea gigas</name>
    <dbReference type="NCBI Taxonomy" id="29159"/>
    <lineage>
        <taxon>Eukaryota</taxon>
        <taxon>Metazoa</taxon>
        <taxon>Spiralia</taxon>
        <taxon>Lophotrochozoa</taxon>
        <taxon>Mollusca</taxon>
        <taxon>Bivalvia</taxon>
        <taxon>Autobranchia</taxon>
        <taxon>Pteriomorphia</taxon>
        <taxon>Ostreida</taxon>
        <taxon>Ostreoidea</taxon>
        <taxon>Ostreidae</taxon>
        <taxon>Magallana</taxon>
    </lineage>
</organism>
<dbReference type="CDD" id="cd04190">
    <property type="entry name" value="Chitin_synth_C"/>
    <property type="match status" value="1"/>
</dbReference>
<dbReference type="PANTHER" id="PTHR22914">
    <property type="entry name" value="CHITIN SYNTHASE"/>
    <property type="match status" value="1"/>
</dbReference>
<feature type="transmembrane region" description="Helical" evidence="14">
    <location>
        <begin position="197"/>
        <end position="220"/>
    </location>
</feature>
<feature type="region of interest" description="Disordered" evidence="13">
    <location>
        <begin position="261"/>
        <end position="285"/>
    </location>
</feature>
<dbReference type="HOGENOM" id="CLU_370574_0_0_1"/>